<evidence type="ECO:0000313" key="3">
    <source>
        <dbReference type="EMBL" id="KAK5084041.1"/>
    </source>
</evidence>
<feature type="transmembrane region" description="Helical" evidence="2">
    <location>
        <begin position="296"/>
        <end position="318"/>
    </location>
</feature>
<feature type="region of interest" description="Disordered" evidence="1">
    <location>
        <begin position="513"/>
        <end position="551"/>
    </location>
</feature>
<proteinExistence type="predicted"/>
<dbReference type="Proteomes" id="UP001345013">
    <property type="component" value="Unassembled WGS sequence"/>
</dbReference>
<evidence type="ECO:0008006" key="5">
    <source>
        <dbReference type="Google" id="ProtNLM"/>
    </source>
</evidence>
<feature type="transmembrane region" description="Helical" evidence="2">
    <location>
        <begin position="54"/>
        <end position="75"/>
    </location>
</feature>
<dbReference type="InterPro" id="IPR036305">
    <property type="entry name" value="RGS_sf"/>
</dbReference>
<dbReference type="SUPFAM" id="SSF48097">
    <property type="entry name" value="Regulator of G-protein signaling, RGS"/>
    <property type="match status" value="1"/>
</dbReference>
<keyword evidence="4" id="KW-1185">Reference proteome</keyword>
<organism evidence="3 4">
    <name type="scientific">Lithohypha guttulata</name>
    <dbReference type="NCBI Taxonomy" id="1690604"/>
    <lineage>
        <taxon>Eukaryota</taxon>
        <taxon>Fungi</taxon>
        <taxon>Dikarya</taxon>
        <taxon>Ascomycota</taxon>
        <taxon>Pezizomycotina</taxon>
        <taxon>Eurotiomycetes</taxon>
        <taxon>Chaetothyriomycetidae</taxon>
        <taxon>Chaetothyriales</taxon>
        <taxon>Trichomeriaceae</taxon>
        <taxon>Lithohypha</taxon>
    </lineage>
</organism>
<keyword evidence="2" id="KW-0472">Membrane</keyword>
<sequence>MVFANGYTMAFKFNLDGLGMTYITIATVWTIVLLMGIAFLVSKRKLQFLRIRNVPLAVSAVATLHVYWVLTMIAYALEGFFPCATEFWIMSIYLPLGIALFQACNTQLLHIVDVQRKYTHYAGDGEKEKPAVTKNVKGWRRHLACLYVENRVKRTMAFIAYGIAIQVVVTMLVFLVSRKFHPGFGLTGAGFENYKPNGDECGDLVDQYHAVDCEAAKKIACRRGWEWIPSIIWQLFWSWCYAPYLLWQVRNVHDVHGWRRQTSYCCFVGLFATPLWLCALYIPGMHFVNQYYVPPLWFAPSIFLIEAFLVFIPCYQVIKHHRLQSETLDVIAEWEVKNNGSSIGAETVQSSSKASNVSNKLSQTSSRRGEMYTMTALESAIRTNPQPLLLFAALKDFSGENICFLTKVLDWKRGWSPSSPSRSGFLRRPSVHEINNKALQRQQFKLAVDIYASYVSLNHSDYPVNLSHAHLKELEAIFESAAAVLYGHNLDDSDKNSATPFDIPSFNLRIWPNSNSNPSSTTSPDDIESSPGGANSVHSHKTHHTNNTDTSTDYILQTTSYNTSKRQTVLQTYEMSNAITAATTEHLPEYVPIAPGFGPDVFDRAEESIKYMVLTNTWPKFVNAGYASAGIGVDKRSFLQDVRGRLFARKS</sequence>
<evidence type="ECO:0000256" key="2">
    <source>
        <dbReference type="SAM" id="Phobius"/>
    </source>
</evidence>
<feature type="transmembrane region" description="Helical" evidence="2">
    <location>
        <begin position="158"/>
        <end position="177"/>
    </location>
</feature>
<protein>
    <recommendedName>
        <fullName evidence="5">RGS domain-containing protein</fullName>
    </recommendedName>
</protein>
<accession>A0ABR0K2Y2</accession>
<gene>
    <name evidence="3" type="ORF">LTR24_007607</name>
</gene>
<name>A0ABR0K2Y2_9EURO</name>
<feature type="transmembrane region" description="Helical" evidence="2">
    <location>
        <begin position="20"/>
        <end position="42"/>
    </location>
</feature>
<feature type="transmembrane region" description="Helical" evidence="2">
    <location>
        <begin position="261"/>
        <end position="284"/>
    </location>
</feature>
<feature type="region of interest" description="Disordered" evidence="1">
    <location>
        <begin position="346"/>
        <end position="366"/>
    </location>
</feature>
<keyword evidence="2" id="KW-0812">Transmembrane</keyword>
<dbReference type="Gene3D" id="1.10.167.10">
    <property type="entry name" value="Regulator of G-protein Signalling 4, domain 2"/>
    <property type="match status" value="1"/>
</dbReference>
<feature type="compositionally biased region" description="Low complexity" evidence="1">
    <location>
        <begin position="513"/>
        <end position="524"/>
    </location>
</feature>
<reference evidence="3 4" key="1">
    <citation type="submission" date="2023-08" db="EMBL/GenBank/DDBJ databases">
        <title>Black Yeasts Isolated from many extreme environments.</title>
        <authorList>
            <person name="Coleine C."/>
            <person name="Stajich J.E."/>
            <person name="Selbmann L."/>
        </authorList>
    </citation>
    <scope>NUCLEOTIDE SEQUENCE [LARGE SCALE GENOMIC DNA]</scope>
    <source>
        <strain evidence="3 4">CCFEE 5885</strain>
    </source>
</reference>
<feature type="transmembrane region" description="Helical" evidence="2">
    <location>
        <begin position="231"/>
        <end position="249"/>
    </location>
</feature>
<comment type="caution">
    <text evidence="3">The sequence shown here is derived from an EMBL/GenBank/DDBJ whole genome shotgun (WGS) entry which is preliminary data.</text>
</comment>
<dbReference type="EMBL" id="JAVRRG010000117">
    <property type="protein sequence ID" value="KAK5084041.1"/>
    <property type="molecule type" value="Genomic_DNA"/>
</dbReference>
<evidence type="ECO:0000313" key="4">
    <source>
        <dbReference type="Proteomes" id="UP001345013"/>
    </source>
</evidence>
<feature type="transmembrane region" description="Helical" evidence="2">
    <location>
        <begin position="87"/>
        <end position="109"/>
    </location>
</feature>
<keyword evidence="2" id="KW-1133">Transmembrane helix</keyword>
<dbReference type="InterPro" id="IPR044926">
    <property type="entry name" value="RGS_subdomain_2"/>
</dbReference>
<evidence type="ECO:0000256" key="1">
    <source>
        <dbReference type="SAM" id="MobiDB-lite"/>
    </source>
</evidence>